<reference evidence="1" key="1">
    <citation type="submission" date="2013-07" db="EMBL/GenBank/DDBJ databases">
        <title>The genome of an arbuscular mycorrhizal fungus provides insights into the evolution of the oldest plant symbiosis.</title>
        <authorList>
            <consortium name="DOE Joint Genome Institute"/>
            <person name="Tisserant E."/>
            <person name="Malbreil M."/>
            <person name="Kuo A."/>
            <person name="Kohler A."/>
            <person name="Symeonidi A."/>
            <person name="Balestrini R."/>
            <person name="Charron P."/>
            <person name="Duensing N."/>
            <person name="Frei-dit-Frey N."/>
            <person name="Gianinazzi-Pearson V."/>
            <person name="Gilbert B."/>
            <person name="Handa Y."/>
            <person name="Hijri M."/>
            <person name="Kaul R."/>
            <person name="Kawaguchi M."/>
            <person name="Krajinski F."/>
            <person name="Lammers P."/>
            <person name="Lapierre D."/>
            <person name="Masclaux F.G."/>
            <person name="Murat C."/>
            <person name="Morin E."/>
            <person name="Ndikumana S."/>
            <person name="Pagni M."/>
            <person name="Petitpierre D."/>
            <person name="Requena N."/>
            <person name="Rosikiewicz P."/>
            <person name="Riley R."/>
            <person name="Saito K."/>
            <person name="San Clemente H."/>
            <person name="Shapiro H."/>
            <person name="van Tuinen D."/>
            <person name="Becard G."/>
            <person name="Bonfante P."/>
            <person name="Paszkowski U."/>
            <person name="Shachar-Hill Y."/>
            <person name="Young J.P."/>
            <person name="Sanders I.R."/>
            <person name="Henrissat B."/>
            <person name="Rensing S.A."/>
            <person name="Grigoriev I.V."/>
            <person name="Corradi N."/>
            <person name="Roux C."/>
            <person name="Martin F."/>
        </authorList>
    </citation>
    <scope>NUCLEOTIDE SEQUENCE</scope>
    <source>
        <strain evidence="1">DAOM 197198</strain>
    </source>
</reference>
<proteinExistence type="predicted"/>
<gene>
    <name evidence="1" type="ORF">GLOINDRAFT_19687</name>
</gene>
<organism evidence="1">
    <name type="scientific">Rhizophagus irregularis (strain DAOM 181602 / DAOM 197198 / MUCL 43194)</name>
    <name type="common">Arbuscular mycorrhizal fungus</name>
    <name type="synonym">Glomus intraradices</name>
    <dbReference type="NCBI Taxonomy" id="747089"/>
    <lineage>
        <taxon>Eukaryota</taxon>
        <taxon>Fungi</taxon>
        <taxon>Fungi incertae sedis</taxon>
        <taxon>Mucoromycota</taxon>
        <taxon>Glomeromycotina</taxon>
        <taxon>Glomeromycetes</taxon>
        <taxon>Glomerales</taxon>
        <taxon>Glomeraceae</taxon>
        <taxon>Rhizophagus</taxon>
    </lineage>
</organism>
<protein>
    <submittedName>
        <fullName evidence="1">Uncharacterized protein</fullName>
    </submittedName>
</protein>
<name>U9UUS5_RHIID</name>
<evidence type="ECO:0000313" key="1">
    <source>
        <dbReference type="EMBL" id="ESA19331.1"/>
    </source>
</evidence>
<dbReference type="EMBL" id="KI278331">
    <property type="protein sequence ID" value="ESA19331.1"/>
    <property type="molecule type" value="Genomic_DNA"/>
</dbReference>
<dbReference type="HOGENOM" id="CLU_2961953_0_0_1"/>
<accession>U9UUS5</accession>
<sequence length="59" mass="6350">MPDLGVFNIASTDACLSERYPKLLLVTISIMDVGLPKGVLSVLCKSTKRALLKVENSSL</sequence>
<dbReference type="AlphaFoldDB" id="U9UUS5"/>